<organism evidence="2 3">
    <name type="scientific">Desulfococcus multivorans DSM 2059</name>
    <dbReference type="NCBI Taxonomy" id="1121405"/>
    <lineage>
        <taxon>Bacteria</taxon>
        <taxon>Pseudomonadati</taxon>
        <taxon>Thermodesulfobacteriota</taxon>
        <taxon>Desulfobacteria</taxon>
        <taxon>Desulfobacterales</taxon>
        <taxon>Desulfococcaceae</taxon>
        <taxon>Desulfococcus</taxon>
    </lineage>
</organism>
<evidence type="ECO:0000313" key="2">
    <source>
        <dbReference type="EMBL" id="EPR42139.1"/>
    </source>
</evidence>
<dbReference type="Pfam" id="PF01136">
    <property type="entry name" value="Peptidase_U32"/>
    <property type="match status" value="1"/>
</dbReference>
<comment type="caution">
    <text evidence="2">The sequence shown here is derived from an EMBL/GenBank/DDBJ whole genome shotgun (WGS) entry which is preliminary data.</text>
</comment>
<proteinExistence type="predicted"/>
<accession>S7V666</accession>
<dbReference type="RefSeq" id="WP_020876076.1">
    <property type="nucleotide sequence ID" value="NZ_ATHJ01000069.1"/>
</dbReference>
<keyword evidence="3" id="KW-1185">Reference proteome</keyword>
<dbReference type="PATRIC" id="fig|1121405.3.peg.1140"/>
<protein>
    <submittedName>
        <fullName evidence="2">Peptidase U32</fullName>
    </submittedName>
</protein>
<reference evidence="2 3" key="1">
    <citation type="journal article" date="2013" name="Genome Announc.">
        <title>Draft genome sequences for three mercury-methylating, sulfate-reducing bacteria.</title>
        <authorList>
            <person name="Brown S.D."/>
            <person name="Hurt R.A.Jr."/>
            <person name="Gilmour C.C."/>
            <person name="Elias D.A."/>
        </authorList>
    </citation>
    <scope>NUCLEOTIDE SEQUENCE [LARGE SCALE GENOMIC DNA]</scope>
    <source>
        <strain evidence="2 3">DSM 2059</strain>
    </source>
</reference>
<dbReference type="InterPro" id="IPR001539">
    <property type="entry name" value="Peptidase_U32"/>
</dbReference>
<dbReference type="eggNOG" id="COG0826">
    <property type="taxonomic scope" value="Bacteria"/>
</dbReference>
<evidence type="ECO:0000256" key="1">
    <source>
        <dbReference type="SAM" id="MobiDB-lite"/>
    </source>
</evidence>
<dbReference type="PANTHER" id="PTHR30217">
    <property type="entry name" value="PEPTIDASE U32 FAMILY"/>
    <property type="match status" value="1"/>
</dbReference>
<evidence type="ECO:0000313" key="3">
    <source>
        <dbReference type="Proteomes" id="UP000014977"/>
    </source>
</evidence>
<dbReference type="EMBL" id="ATHJ01000069">
    <property type="protein sequence ID" value="EPR42139.1"/>
    <property type="molecule type" value="Genomic_DNA"/>
</dbReference>
<feature type="region of interest" description="Disordered" evidence="1">
    <location>
        <begin position="413"/>
        <end position="433"/>
    </location>
</feature>
<dbReference type="InterPro" id="IPR051454">
    <property type="entry name" value="RNA/ubiquinone_mod_enzymes"/>
</dbReference>
<name>S7V666_DESML</name>
<dbReference type="Proteomes" id="UP000014977">
    <property type="component" value="Unassembled WGS sequence"/>
</dbReference>
<dbReference type="AlphaFoldDB" id="S7V666"/>
<dbReference type="STRING" id="897.B2D07_13080"/>
<dbReference type="PANTHER" id="PTHR30217:SF10">
    <property type="entry name" value="23S RRNA 5-HYDROXYCYTIDINE C2501 SYNTHASE"/>
    <property type="match status" value="1"/>
</dbReference>
<gene>
    <name evidence="2" type="ORF">dsmv_1692</name>
</gene>
<sequence length="665" mass="73818">MINPEKAPEALNPPPAIMAPAGNRAAFLAALAAGADAVYCGLKDFSARMAAKNFNLEEMAALTRLAHERGTRVYITLNTLIKPDELASCAGLVDRLNRYVNPDGLILQDLAVAEIAREVGYNGELHLSTLANVTFPRALESIRDIPGTGFRRIVLPRELNVDEIKQMADACPDGLDLEVFVHGALCYAVSGRCYWSSYMGGKSGLRGRCVQPCRRLYTQQGRSGRYFSCQDLSIDVLVKVLLTIPKVSTWKIEGRKKGPHYVYYTVKAYQMLRDHFGDVRKRRDALDLLTWSLGRTGTHYHFLPQRPQNPVNPENQTGSGYLIGRVKGAAEGAYVDTREALLPGDVLRVGYEDEPWHSVIRVGASVPKKGRLYIKTGGRRKAAQNAPVFLTDRREKALMEMIDALSSALPKVTVPEPSSGYRPGMPTKPLKSRPPLDLRVGRRLERRTRRGAAGLWLSPEVLKGIPQQRFSDIWWWLPPVVWPDEEDLWQQVIDTVRDGGGRTFVLNAPWQTAFFRDAGSTALWAGPFCNIANPLAVRAVAAAGFKGCMVSPELGAGDYAALPRQSPIPLGIVLAGNWPLCISRIVPTSAASNQPVTSPRGEVAWIERYGQNTWIYPNWRLNLEGEKKALVQAGYRVFVTLDEPVPRHVQIKDRPGWWNWKVGLA</sequence>